<protein>
    <submittedName>
        <fullName evidence="1">Uncharacterized protein</fullName>
    </submittedName>
</protein>
<evidence type="ECO:0000313" key="1">
    <source>
        <dbReference type="EMBL" id="ACQ67766.1"/>
    </source>
</evidence>
<sequence>MDTQAIKPDCPFYRQRIQYNGWGFLFQWVYGRGQKEGHINH</sequence>
<keyword evidence="2" id="KW-1185">Reference proteome</keyword>
<gene>
    <name evidence="1" type="ordered locus">HDEF_1092</name>
</gene>
<accession>C4K5C3</accession>
<reference evidence="1 2" key="1">
    <citation type="journal article" date="2009" name="Proc. Natl. Acad. Sci. U.S.A.">
        <title>Hamiltonella defensa, genome evolution of protective bacterial endosymbiont from pathogenic ancestors.</title>
        <authorList>
            <person name="Degnan P.H."/>
            <person name="Yu Y."/>
            <person name="Sisneros N."/>
            <person name="Wing R.A."/>
            <person name="Moran N.A."/>
        </authorList>
    </citation>
    <scope>NUCLEOTIDE SEQUENCE [LARGE SCALE GENOMIC DNA]</scope>
    <source>
        <strain evidence="2">5AT</strain>
    </source>
</reference>
<dbReference type="KEGG" id="hde:HDEF_1092"/>
<proteinExistence type="predicted"/>
<name>C4K5C3_HAMD5</name>
<dbReference type="EMBL" id="CP001277">
    <property type="protein sequence ID" value="ACQ67766.1"/>
    <property type="molecule type" value="Genomic_DNA"/>
</dbReference>
<dbReference type="AlphaFoldDB" id="C4K5C3"/>
<evidence type="ECO:0000313" key="2">
    <source>
        <dbReference type="Proteomes" id="UP000002334"/>
    </source>
</evidence>
<dbReference type="HOGENOM" id="CLU_3270949_0_0_6"/>
<organism evidence="1 2">
    <name type="scientific">Hamiltonella defensa subsp. Acyrthosiphon pisum (strain 5AT)</name>
    <dbReference type="NCBI Taxonomy" id="572265"/>
    <lineage>
        <taxon>Bacteria</taxon>
        <taxon>Pseudomonadati</taxon>
        <taxon>Pseudomonadota</taxon>
        <taxon>Gammaproteobacteria</taxon>
        <taxon>Enterobacterales</taxon>
        <taxon>Enterobacteriaceae</taxon>
        <taxon>aphid secondary symbionts</taxon>
        <taxon>Candidatus Williamhamiltonella</taxon>
    </lineage>
</organism>
<dbReference type="Proteomes" id="UP000002334">
    <property type="component" value="Chromosome"/>
</dbReference>